<evidence type="ECO:0000256" key="2">
    <source>
        <dbReference type="ARBA" id="ARBA00009840"/>
    </source>
</evidence>
<feature type="compositionally biased region" description="Acidic residues" evidence="6">
    <location>
        <begin position="475"/>
        <end position="484"/>
    </location>
</feature>
<accession>A0ABX5QDD5</accession>
<dbReference type="PANTHER" id="PTHR30563">
    <property type="entry name" value="DNA RECOMBINATION PROTEIN RMUC"/>
    <property type="match status" value="1"/>
</dbReference>
<feature type="compositionally biased region" description="Basic and acidic residues" evidence="6">
    <location>
        <begin position="434"/>
        <end position="451"/>
    </location>
</feature>
<comment type="similarity">
    <text evidence="2">Belongs to the RmuC family.</text>
</comment>
<feature type="compositionally biased region" description="Low complexity" evidence="6">
    <location>
        <begin position="421"/>
        <end position="431"/>
    </location>
</feature>
<sequence>MTTLTLLLIVVAALVFGVAGFIAGHRVAASGAARRIAEAEMRAERERTLAVQQARLDAEAGARLLREELAAAETRVQGLEDRLRDAHLNAQQRSEIDREEQRVLQQLAPLRDSLGKLERTVATIEQQRASQHGELAEQLREAARAEEKLRGTAESLAAALRSNNTRGLWGETQLRRLIEAAGMVEHVDFEVQQHLPSENGAARPDVVVRLPGGKSIAIDAKVPFDAYLEAQHVDDESRRSALLNRHAKALRDHIVALSNRGYWTALADSPELVVAFVPSESLLSSALDTDPLLLEYAFERRVALASPVSLWAILKSVAHSWRQESLTTEARTLFDLSRQLHTRLGRTASHLDKLGRTLSRGVQDYNAYIGSLERQVLPTARKIGALNGEKIGTEPAQLEDAVRPLIAPELRPAGDSDADGEGAAPGAPATAERVSAEGRPATDGELARDETPAADGGPAANSAFWAEREPRQPAADDEGPGENA</sequence>
<evidence type="ECO:0000256" key="5">
    <source>
        <dbReference type="SAM" id="Coils"/>
    </source>
</evidence>
<evidence type="ECO:0000313" key="8">
    <source>
        <dbReference type="Proteomes" id="UP000285768"/>
    </source>
</evidence>
<evidence type="ECO:0000256" key="6">
    <source>
        <dbReference type="SAM" id="MobiDB-lite"/>
    </source>
</evidence>
<keyword evidence="8" id="KW-1185">Reference proteome</keyword>
<feature type="region of interest" description="Disordered" evidence="6">
    <location>
        <begin position="410"/>
        <end position="484"/>
    </location>
</feature>
<evidence type="ECO:0000256" key="4">
    <source>
        <dbReference type="ARBA" id="ARBA00023172"/>
    </source>
</evidence>
<evidence type="ECO:0000256" key="1">
    <source>
        <dbReference type="ARBA" id="ARBA00003416"/>
    </source>
</evidence>
<dbReference type="Proteomes" id="UP000285768">
    <property type="component" value="Chromosome"/>
</dbReference>
<feature type="coiled-coil region" evidence="5">
    <location>
        <begin position="128"/>
        <end position="155"/>
    </location>
</feature>
<dbReference type="Pfam" id="PF02646">
    <property type="entry name" value="RmuC"/>
    <property type="match status" value="1"/>
</dbReference>
<feature type="coiled-coil region" evidence="5">
    <location>
        <begin position="62"/>
        <end position="89"/>
    </location>
</feature>
<keyword evidence="3 5" id="KW-0175">Coiled coil</keyword>
<organism evidence="7 8">
    <name type="scientific">Leucobacter muris</name>
    <dbReference type="NCBI Taxonomy" id="1935379"/>
    <lineage>
        <taxon>Bacteria</taxon>
        <taxon>Bacillati</taxon>
        <taxon>Actinomycetota</taxon>
        <taxon>Actinomycetes</taxon>
        <taxon>Micrococcales</taxon>
        <taxon>Microbacteriaceae</taxon>
        <taxon>Leucobacter</taxon>
    </lineage>
</organism>
<comment type="function">
    <text evidence="1">Involved in DNA recombination.</text>
</comment>
<evidence type="ECO:0000256" key="3">
    <source>
        <dbReference type="ARBA" id="ARBA00023054"/>
    </source>
</evidence>
<dbReference type="PANTHER" id="PTHR30563:SF0">
    <property type="entry name" value="DNA RECOMBINATION PROTEIN RMUC"/>
    <property type="match status" value="1"/>
</dbReference>
<evidence type="ECO:0000313" key="7">
    <source>
        <dbReference type="EMBL" id="QAB17072.1"/>
    </source>
</evidence>
<gene>
    <name evidence="7" type="primary">rmuC</name>
    <name evidence="7" type="ORF">Leucomu_03295</name>
</gene>
<keyword evidence="4" id="KW-0233">DNA recombination</keyword>
<name>A0ABX5QDD5_9MICO</name>
<dbReference type="InterPro" id="IPR003798">
    <property type="entry name" value="DNA_recombination_RmuC"/>
</dbReference>
<proteinExistence type="inferred from homology"/>
<reference evidence="7 8" key="1">
    <citation type="submission" date="2019-01" db="EMBL/GenBank/DDBJ databases">
        <title>Leucobacter muris sp. nov. isolated from the nose of a laboratory mouse.</title>
        <authorList>
            <person name="Benga L."/>
            <person name="Sproeer C."/>
            <person name="Schumann P."/>
            <person name="Verbarg S."/>
            <person name="Bunk B."/>
            <person name="Engelhardt E."/>
            <person name="Benten P.M."/>
            <person name="Sager M."/>
        </authorList>
    </citation>
    <scope>NUCLEOTIDE SEQUENCE [LARGE SCALE GENOMIC DNA]</scope>
    <source>
        <strain evidence="7 8">DSM 101948</strain>
    </source>
</reference>
<dbReference type="EMBL" id="CP035037">
    <property type="protein sequence ID" value="QAB17072.1"/>
    <property type="molecule type" value="Genomic_DNA"/>
</dbReference>
<dbReference type="RefSeq" id="WP_017882976.1">
    <property type="nucleotide sequence ID" value="NZ_CP035037.1"/>
</dbReference>
<protein>
    <submittedName>
        <fullName evidence="7">DNA recombination protein RmuC</fullName>
    </submittedName>
</protein>